<dbReference type="AlphaFoldDB" id="A0AAD3CYJ7"/>
<dbReference type="Proteomes" id="UP001054902">
    <property type="component" value="Unassembled WGS sequence"/>
</dbReference>
<proteinExistence type="predicted"/>
<evidence type="ECO:0000313" key="3">
    <source>
        <dbReference type="Proteomes" id="UP001054902"/>
    </source>
</evidence>
<organism evidence="2 3">
    <name type="scientific">Chaetoceros tenuissimus</name>
    <dbReference type="NCBI Taxonomy" id="426638"/>
    <lineage>
        <taxon>Eukaryota</taxon>
        <taxon>Sar</taxon>
        <taxon>Stramenopiles</taxon>
        <taxon>Ochrophyta</taxon>
        <taxon>Bacillariophyta</taxon>
        <taxon>Coscinodiscophyceae</taxon>
        <taxon>Chaetocerotophycidae</taxon>
        <taxon>Chaetocerotales</taxon>
        <taxon>Chaetocerotaceae</taxon>
        <taxon>Chaetoceros</taxon>
    </lineage>
</organism>
<comment type="caution">
    <text evidence="2">The sequence shown here is derived from an EMBL/GenBank/DDBJ whole genome shotgun (WGS) entry which is preliminary data.</text>
</comment>
<reference evidence="2 3" key="1">
    <citation type="journal article" date="2021" name="Sci. Rep.">
        <title>The genome of the diatom Chaetoceros tenuissimus carries an ancient integrated fragment of an extant virus.</title>
        <authorList>
            <person name="Hongo Y."/>
            <person name="Kimura K."/>
            <person name="Takaki Y."/>
            <person name="Yoshida Y."/>
            <person name="Baba S."/>
            <person name="Kobayashi G."/>
            <person name="Nagasaki K."/>
            <person name="Hano T."/>
            <person name="Tomaru Y."/>
        </authorList>
    </citation>
    <scope>NUCLEOTIDE SEQUENCE [LARGE SCALE GENOMIC DNA]</scope>
    <source>
        <strain evidence="2 3">NIES-3715</strain>
    </source>
</reference>
<gene>
    <name evidence="2" type="ORF">CTEN210_10879</name>
</gene>
<name>A0AAD3CYJ7_9STRA</name>
<sequence length="199" mass="23333">MSRRNLYHKSLSQKCLSERTLSYRAIQAANRRFTVAAAQAAKQEGEDEKEGREVDTSYTSRTGKNVYGRSKSAYISPPRPNRSKNVYTRSKSELITSIYKSVEKEDEAKNEHREVVDIRRVLPSDEGLAEEEEDEEVKSKEDPYMKYMEWWHTKNKYNARLEKFRKDNMNNIAKPDGGFRPFSVEEKARAKKMLHNRLM</sequence>
<dbReference type="EMBL" id="BLLK01000047">
    <property type="protein sequence ID" value="GFH54403.1"/>
    <property type="molecule type" value="Genomic_DNA"/>
</dbReference>
<evidence type="ECO:0000313" key="2">
    <source>
        <dbReference type="EMBL" id="GFH54403.1"/>
    </source>
</evidence>
<evidence type="ECO:0000256" key="1">
    <source>
        <dbReference type="SAM" id="MobiDB-lite"/>
    </source>
</evidence>
<accession>A0AAD3CYJ7</accession>
<protein>
    <submittedName>
        <fullName evidence="2">Uncharacterized protein</fullName>
    </submittedName>
</protein>
<feature type="region of interest" description="Disordered" evidence="1">
    <location>
        <begin position="36"/>
        <end position="88"/>
    </location>
</feature>
<keyword evidence="3" id="KW-1185">Reference proteome</keyword>